<comment type="similarity">
    <text evidence="2">Belongs to the oxidase-dependent Fe transporter (OFeT) (TC 9.A.10.1) family.</text>
</comment>
<evidence type="ECO:0000256" key="3">
    <source>
        <dbReference type="ARBA" id="ARBA00022692"/>
    </source>
</evidence>
<feature type="region of interest" description="Disordered" evidence="6">
    <location>
        <begin position="299"/>
        <end position="325"/>
    </location>
</feature>
<protein>
    <submittedName>
        <fullName evidence="8">FTR1 family protein</fullName>
    </submittedName>
</protein>
<dbReference type="Pfam" id="PF03239">
    <property type="entry name" value="FTR1"/>
    <property type="match status" value="1"/>
</dbReference>
<dbReference type="EMBL" id="JACJVR010000034">
    <property type="protein sequence ID" value="MBB6691713.1"/>
    <property type="molecule type" value="Genomic_DNA"/>
</dbReference>
<dbReference type="GO" id="GO:0015093">
    <property type="term" value="F:ferrous iron transmembrane transporter activity"/>
    <property type="evidence" value="ECO:0007669"/>
    <property type="project" value="TreeGrafter"/>
</dbReference>
<comment type="subcellular location">
    <subcellularLocation>
        <location evidence="1">Membrane</location>
        <topology evidence="1">Multi-pass membrane protein</topology>
    </subcellularLocation>
</comment>
<gene>
    <name evidence="8" type="ORF">H7B90_09910</name>
</gene>
<reference evidence="8 9" key="1">
    <citation type="submission" date="2020-08" db="EMBL/GenBank/DDBJ databases">
        <title>Cohnella phylogeny.</title>
        <authorList>
            <person name="Dunlap C."/>
        </authorList>
    </citation>
    <scope>NUCLEOTIDE SEQUENCE [LARGE SCALE GENOMIC DNA]</scope>
    <source>
        <strain evidence="8 9">DSM 25239</strain>
    </source>
</reference>
<feature type="transmembrane region" description="Helical" evidence="7">
    <location>
        <begin position="181"/>
        <end position="204"/>
    </location>
</feature>
<evidence type="ECO:0000256" key="4">
    <source>
        <dbReference type="ARBA" id="ARBA00022989"/>
    </source>
</evidence>
<accession>A0A841U023</accession>
<dbReference type="GO" id="GO:0033573">
    <property type="term" value="C:high-affinity iron permease complex"/>
    <property type="evidence" value="ECO:0007669"/>
    <property type="project" value="InterPro"/>
</dbReference>
<feature type="compositionally biased region" description="Low complexity" evidence="6">
    <location>
        <begin position="304"/>
        <end position="313"/>
    </location>
</feature>
<keyword evidence="5 7" id="KW-0472">Membrane</keyword>
<dbReference type="PANTHER" id="PTHR31632:SF2">
    <property type="entry name" value="PLASMA MEMBRANE IRON PERMEASE"/>
    <property type="match status" value="1"/>
</dbReference>
<dbReference type="RefSeq" id="WP_185135710.1">
    <property type="nucleotide sequence ID" value="NZ_BORM01000011.1"/>
</dbReference>
<comment type="caution">
    <text evidence="8">The sequence shown here is derived from an EMBL/GenBank/DDBJ whole genome shotgun (WGS) entry which is preliminary data.</text>
</comment>
<dbReference type="InterPro" id="IPR004923">
    <property type="entry name" value="FTR1/Fip1/EfeU"/>
</dbReference>
<proteinExistence type="inferred from homology"/>
<evidence type="ECO:0000313" key="8">
    <source>
        <dbReference type="EMBL" id="MBB6691713.1"/>
    </source>
</evidence>
<feature type="transmembrane region" description="Helical" evidence="7">
    <location>
        <begin position="6"/>
        <end position="27"/>
    </location>
</feature>
<evidence type="ECO:0000256" key="7">
    <source>
        <dbReference type="SAM" id="Phobius"/>
    </source>
</evidence>
<dbReference type="Proteomes" id="UP000553776">
    <property type="component" value="Unassembled WGS sequence"/>
</dbReference>
<organism evidence="8 9">
    <name type="scientific">Cohnella xylanilytica</name>
    <dbReference type="NCBI Taxonomy" id="557555"/>
    <lineage>
        <taxon>Bacteria</taxon>
        <taxon>Bacillati</taxon>
        <taxon>Bacillota</taxon>
        <taxon>Bacilli</taxon>
        <taxon>Bacillales</taxon>
        <taxon>Paenibacillaceae</taxon>
        <taxon>Cohnella</taxon>
    </lineage>
</organism>
<dbReference type="AlphaFoldDB" id="A0A841U023"/>
<sequence>MNMQAFLITFREAMEAILIVGVILTYIRKIGETRWNKWVWTGVGLAIAASYGVALLFQVALSGYESMSNQNYLRIGIMLISTGLLTHMILFMGKQNRAYQQSVESKVATILTAGGVLNMIVHSFLVTLREGVETVFFFAAIGGGDIQSALASWGALLGVVCAGVLGFVMFKGAKRVPIGKFFKATSVFLMLISAGLLVQAVGMLQDLGILGSVYRTAGGQIGEVYNIVAFMPEHPNDEMHYIRDTGHHPLINGQVGVFFKAFLGYSHNPSVEEVVAYWGYLFLLFIGLSRRNQGGAVRTDRAADSGAAAEGARVAGGGPGQRQGA</sequence>
<evidence type="ECO:0000256" key="6">
    <source>
        <dbReference type="SAM" id="MobiDB-lite"/>
    </source>
</evidence>
<keyword evidence="3 7" id="KW-0812">Transmembrane</keyword>
<feature type="transmembrane region" description="Helical" evidence="7">
    <location>
        <begin position="105"/>
        <end position="126"/>
    </location>
</feature>
<feature type="compositionally biased region" description="Gly residues" evidence="6">
    <location>
        <begin position="314"/>
        <end position="325"/>
    </location>
</feature>
<evidence type="ECO:0000313" key="9">
    <source>
        <dbReference type="Proteomes" id="UP000553776"/>
    </source>
</evidence>
<feature type="transmembrane region" description="Helical" evidence="7">
    <location>
        <begin position="72"/>
        <end position="93"/>
    </location>
</feature>
<dbReference type="PANTHER" id="PTHR31632">
    <property type="entry name" value="IRON TRANSPORTER FTH1"/>
    <property type="match status" value="1"/>
</dbReference>
<evidence type="ECO:0000256" key="5">
    <source>
        <dbReference type="ARBA" id="ARBA00023136"/>
    </source>
</evidence>
<feature type="transmembrane region" description="Helical" evidence="7">
    <location>
        <begin position="146"/>
        <end position="169"/>
    </location>
</feature>
<feature type="transmembrane region" description="Helical" evidence="7">
    <location>
        <begin position="274"/>
        <end position="291"/>
    </location>
</feature>
<evidence type="ECO:0000256" key="1">
    <source>
        <dbReference type="ARBA" id="ARBA00004141"/>
    </source>
</evidence>
<name>A0A841U023_9BACL</name>
<keyword evidence="4 7" id="KW-1133">Transmembrane helix</keyword>
<evidence type="ECO:0000256" key="2">
    <source>
        <dbReference type="ARBA" id="ARBA00008333"/>
    </source>
</evidence>
<feature type="transmembrane region" description="Helical" evidence="7">
    <location>
        <begin position="39"/>
        <end position="60"/>
    </location>
</feature>
<keyword evidence="9" id="KW-1185">Reference proteome</keyword>